<dbReference type="PANTHER" id="PTHR13102:SF0">
    <property type="entry name" value="NUCLEOLAR PROTEIN 9"/>
    <property type="match status" value="1"/>
</dbReference>
<keyword evidence="1" id="KW-0677">Repeat</keyword>
<proteinExistence type="predicted"/>
<sequence>MNQVQVVLSLVEETTYNHLMEVIIEVSSESLYNELFHKIFRNLLYDIASHKCGSFVAQALISNARSQEQVSVLCCQALIAALHSENESQIAALHSENESQTCIFPEYYFLTATFAVTTPLNVNGPLEFIQPLITSITSMEMDQVLEATQDAAGTRVIEVFLDPNASWKQKCKLIVKLQGHFGDISMHSSGSFIVEKCFTASNLSMKEVIVSELSYVRNELSKTKHGPHLIRKLNVNGNAESPEQWKKKLESKHSVYEEFYNIFGTGETKSHRDDSLVSNTSKKRRKNTNMKQLRKEIDQSLTYETPFLSKSSLKRHRDSVDDGSRKKSKSKKG</sequence>
<dbReference type="InterPro" id="IPR001313">
    <property type="entry name" value="Pumilio_RNA-bd_rpt"/>
</dbReference>
<reference evidence="6 7" key="1">
    <citation type="journal article" date="2023" name="Hortic Res">
        <title>Pangenome of water caltrop reveals structural variations and asymmetric subgenome divergence after allopolyploidization.</title>
        <authorList>
            <person name="Zhang X."/>
            <person name="Chen Y."/>
            <person name="Wang L."/>
            <person name="Yuan Y."/>
            <person name="Fang M."/>
            <person name="Shi L."/>
            <person name="Lu R."/>
            <person name="Comes H.P."/>
            <person name="Ma Y."/>
            <person name="Chen Y."/>
            <person name="Huang G."/>
            <person name="Zhou Y."/>
            <person name="Zheng Z."/>
            <person name="Qiu Y."/>
        </authorList>
    </citation>
    <scope>NUCLEOTIDE SEQUENCE [LARGE SCALE GENOMIC DNA]</scope>
    <source>
        <strain evidence="6">F231</strain>
    </source>
</reference>
<dbReference type="GO" id="GO:0003723">
    <property type="term" value="F:RNA binding"/>
    <property type="evidence" value="ECO:0007669"/>
    <property type="project" value="UniProtKB-KW"/>
</dbReference>
<keyword evidence="2" id="KW-0810">Translation regulation</keyword>
<dbReference type="GO" id="GO:0000447">
    <property type="term" value="P:endonucleolytic cleavage in ITS1 to separate SSU-rRNA from 5.8S rRNA and LSU-rRNA from tricistronic rRNA transcript (SSU-rRNA, 5.8S rRNA, LSU-rRNA)"/>
    <property type="evidence" value="ECO:0007669"/>
    <property type="project" value="TreeGrafter"/>
</dbReference>
<dbReference type="InterPro" id="IPR016024">
    <property type="entry name" value="ARM-type_fold"/>
</dbReference>
<dbReference type="Gene3D" id="1.25.10.10">
    <property type="entry name" value="Leucine-rich Repeat Variant"/>
    <property type="match status" value="1"/>
</dbReference>
<dbReference type="GO" id="GO:0006417">
    <property type="term" value="P:regulation of translation"/>
    <property type="evidence" value="ECO:0007669"/>
    <property type="project" value="UniProtKB-KW"/>
</dbReference>
<dbReference type="SUPFAM" id="SSF48371">
    <property type="entry name" value="ARM repeat"/>
    <property type="match status" value="1"/>
</dbReference>
<dbReference type="GO" id="GO:0000056">
    <property type="term" value="P:ribosomal small subunit export from nucleus"/>
    <property type="evidence" value="ECO:0007669"/>
    <property type="project" value="TreeGrafter"/>
</dbReference>
<dbReference type="InterPro" id="IPR011989">
    <property type="entry name" value="ARM-like"/>
</dbReference>
<dbReference type="GO" id="GO:0030688">
    <property type="term" value="C:preribosome, small subunit precursor"/>
    <property type="evidence" value="ECO:0007669"/>
    <property type="project" value="TreeGrafter"/>
</dbReference>
<dbReference type="Proteomes" id="UP001346149">
    <property type="component" value="Unassembled WGS sequence"/>
</dbReference>
<dbReference type="GO" id="GO:0005730">
    <property type="term" value="C:nucleolus"/>
    <property type="evidence" value="ECO:0007669"/>
    <property type="project" value="TreeGrafter"/>
</dbReference>
<dbReference type="AlphaFoldDB" id="A0AAN7LJQ6"/>
<feature type="region of interest" description="Disordered" evidence="5">
    <location>
        <begin position="269"/>
        <end position="333"/>
    </location>
</feature>
<feature type="repeat" description="Pumilio" evidence="4">
    <location>
        <begin position="176"/>
        <end position="211"/>
    </location>
</feature>
<dbReference type="PANTHER" id="PTHR13102">
    <property type="entry name" value="NUCLEOLAR PROTEIN 9"/>
    <property type="match status" value="1"/>
</dbReference>
<dbReference type="GO" id="GO:0000480">
    <property type="term" value="P:endonucleolytic cleavage in 5'-ETS of tricistronic rRNA transcript (SSU-rRNA, 5.8S rRNA, LSU-rRNA)"/>
    <property type="evidence" value="ECO:0007669"/>
    <property type="project" value="TreeGrafter"/>
</dbReference>
<accession>A0AAN7LJQ6</accession>
<dbReference type="EMBL" id="JAXQNO010000010">
    <property type="protein sequence ID" value="KAK4789553.1"/>
    <property type="molecule type" value="Genomic_DNA"/>
</dbReference>
<evidence type="ECO:0000256" key="5">
    <source>
        <dbReference type="SAM" id="MobiDB-lite"/>
    </source>
</evidence>
<dbReference type="GO" id="GO:0030686">
    <property type="term" value="C:90S preribosome"/>
    <property type="evidence" value="ECO:0007669"/>
    <property type="project" value="TreeGrafter"/>
</dbReference>
<comment type="caution">
    <text evidence="6">The sequence shown here is derived from an EMBL/GenBank/DDBJ whole genome shotgun (WGS) entry which is preliminary data.</text>
</comment>
<protein>
    <submittedName>
        <fullName evidence="6">Uncharacterized protein</fullName>
    </submittedName>
</protein>
<dbReference type="InterPro" id="IPR040000">
    <property type="entry name" value="NOP9"/>
</dbReference>
<name>A0AAN7LJQ6_TRANT</name>
<keyword evidence="3" id="KW-0694">RNA-binding</keyword>
<evidence type="ECO:0000256" key="2">
    <source>
        <dbReference type="ARBA" id="ARBA00022845"/>
    </source>
</evidence>
<evidence type="ECO:0000256" key="3">
    <source>
        <dbReference type="ARBA" id="ARBA00022884"/>
    </source>
</evidence>
<keyword evidence="7" id="KW-1185">Reference proteome</keyword>
<evidence type="ECO:0000313" key="7">
    <source>
        <dbReference type="Proteomes" id="UP001346149"/>
    </source>
</evidence>
<gene>
    <name evidence="6" type="ORF">SAY86_016857</name>
</gene>
<evidence type="ECO:0000313" key="6">
    <source>
        <dbReference type="EMBL" id="KAK4789553.1"/>
    </source>
</evidence>
<dbReference type="Pfam" id="PF22493">
    <property type="entry name" value="PUF_NOP9"/>
    <property type="match status" value="2"/>
</dbReference>
<dbReference type="SMART" id="SM00025">
    <property type="entry name" value="Pumilio"/>
    <property type="match status" value="2"/>
</dbReference>
<dbReference type="PROSITE" id="PS50302">
    <property type="entry name" value="PUM"/>
    <property type="match status" value="1"/>
</dbReference>
<feature type="compositionally biased region" description="Polar residues" evidence="5">
    <location>
        <begin position="299"/>
        <end position="311"/>
    </location>
</feature>
<dbReference type="GO" id="GO:0000472">
    <property type="term" value="P:endonucleolytic cleavage to generate mature 5'-end of SSU-rRNA from (SSU-rRNA, 5.8S rRNA, LSU-rRNA)"/>
    <property type="evidence" value="ECO:0007669"/>
    <property type="project" value="TreeGrafter"/>
</dbReference>
<evidence type="ECO:0000256" key="4">
    <source>
        <dbReference type="PROSITE-ProRule" id="PRU00317"/>
    </source>
</evidence>
<evidence type="ECO:0000256" key="1">
    <source>
        <dbReference type="ARBA" id="ARBA00022737"/>
    </source>
</evidence>
<organism evidence="6 7">
    <name type="scientific">Trapa natans</name>
    <name type="common">Water chestnut</name>
    <dbReference type="NCBI Taxonomy" id="22666"/>
    <lineage>
        <taxon>Eukaryota</taxon>
        <taxon>Viridiplantae</taxon>
        <taxon>Streptophyta</taxon>
        <taxon>Embryophyta</taxon>
        <taxon>Tracheophyta</taxon>
        <taxon>Spermatophyta</taxon>
        <taxon>Magnoliopsida</taxon>
        <taxon>eudicotyledons</taxon>
        <taxon>Gunneridae</taxon>
        <taxon>Pentapetalae</taxon>
        <taxon>rosids</taxon>
        <taxon>malvids</taxon>
        <taxon>Myrtales</taxon>
        <taxon>Lythraceae</taxon>
        <taxon>Trapa</taxon>
    </lineage>
</organism>